<gene>
    <name evidence="3" type="ORF">SLS62_000273</name>
</gene>
<evidence type="ECO:0000313" key="4">
    <source>
        <dbReference type="Proteomes" id="UP001320420"/>
    </source>
</evidence>
<dbReference type="AlphaFoldDB" id="A0AAN9YXY4"/>
<proteinExistence type="predicted"/>
<organism evidence="3 4">
    <name type="scientific">Diatrype stigma</name>
    <dbReference type="NCBI Taxonomy" id="117547"/>
    <lineage>
        <taxon>Eukaryota</taxon>
        <taxon>Fungi</taxon>
        <taxon>Dikarya</taxon>
        <taxon>Ascomycota</taxon>
        <taxon>Pezizomycotina</taxon>
        <taxon>Sordariomycetes</taxon>
        <taxon>Xylariomycetidae</taxon>
        <taxon>Xylariales</taxon>
        <taxon>Diatrypaceae</taxon>
        <taxon>Diatrype</taxon>
    </lineage>
</organism>
<feature type="region of interest" description="Disordered" evidence="1">
    <location>
        <begin position="242"/>
        <end position="261"/>
    </location>
</feature>
<accession>A0AAN9YXY4</accession>
<sequence>MAFTTAHLNYLNRCDVQISAAGFYSNEDEESRSDIRSTDFLIPRHPNELLIPEVPDSPSYYLGIIRGTMRRPVSVSRASPVCQICELIFARRLRPANAKPIAVAIPRTHTSSQQHNVLAAGGFRDRRLMVTAAAPIRLATGQNTTRTISSISEDASESRYSTEQDVDSASQELSSLTNMITYLENSKLKVLNHPRIPSEADVSAALQACRIVADYIMDESIQPQITHMITEMDSTASNLLSLDKTRPSSNQQARGSSAPDPATERIAAQFQAFVNKISNTAYAILAHPPVFITPSLLQQYVEVQARLGKPETLPRAFQLYASKPMPREAPGGGGSGAAAIEYAEQNPRKLANAIEPAVIEKALGTAIEARNLDAAVGVIEAGYAAAAFLRAKLVRHAVLPASAAAAAPLAAWALATNLAALQDSMDPAAATNVAFVGILAYVGITGSLGILALTTTNDQMRRVTWAPGMPLSRRWLREEERAALDRVACAWGFQEKWRQGEEDGREWNALRDYITSKGMILDRTELMPGMQ</sequence>
<keyword evidence="4" id="KW-1185">Reference proteome</keyword>
<reference evidence="3 4" key="1">
    <citation type="submission" date="2024-02" db="EMBL/GenBank/DDBJ databases">
        <title>De novo assembly and annotation of 12 fungi associated with fruit tree decline syndrome in Ontario, Canada.</title>
        <authorList>
            <person name="Sulman M."/>
            <person name="Ellouze W."/>
            <person name="Ilyukhin E."/>
        </authorList>
    </citation>
    <scope>NUCLEOTIDE SEQUENCE [LARGE SCALE GENOMIC DNA]</scope>
    <source>
        <strain evidence="3 4">M11/M66-122</strain>
    </source>
</reference>
<feature type="transmembrane region" description="Helical" evidence="2">
    <location>
        <begin position="433"/>
        <end position="453"/>
    </location>
</feature>
<protein>
    <submittedName>
        <fullName evidence="3">Uncharacterized protein</fullName>
    </submittedName>
</protein>
<keyword evidence="2" id="KW-0472">Membrane</keyword>
<keyword evidence="2" id="KW-1133">Transmembrane helix</keyword>
<keyword evidence="2" id="KW-0812">Transmembrane</keyword>
<name>A0AAN9YXY4_9PEZI</name>
<evidence type="ECO:0000256" key="1">
    <source>
        <dbReference type="SAM" id="MobiDB-lite"/>
    </source>
</evidence>
<feature type="transmembrane region" description="Helical" evidence="2">
    <location>
        <begin position="397"/>
        <end position="421"/>
    </location>
</feature>
<dbReference type="Proteomes" id="UP001320420">
    <property type="component" value="Unassembled WGS sequence"/>
</dbReference>
<dbReference type="EMBL" id="JAKJXP020000001">
    <property type="protein sequence ID" value="KAK7757895.1"/>
    <property type="molecule type" value="Genomic_DNA"/>
</dbReference>
<evidence type="ECO:0000313" key="3">
    <source>
        <dbReference type="EMBL" id="KAK7757895.1"/>
    </source>
</evidence>
<evidence type="ECO:0000256" key="2">
    <source>
        <dbReference type="SAM" id="Phobius"/>
    </source>
</evidence>
<comment type="caution">
    <text evidence="3">The sequence shown here is derived from an EMBL/GenBank/DDBJ whole genome shotgun (WGS) entry which is preliminary data.</text>
</comment>